<dbReference type="AlphaFoldDB" id="A0AAV5FWS9"/>
<evidence type="ECO:0000313" key="2">
    <source>
        <dbReference type="EMBL" id="GJN39318.1"/>
    </source>
</evidence>
<keyword evidence="3" id="KW-1185">Reference proteome</keyword>
<evidence type="ECO:0000256" key="1">
    <source>
        <dbReference type="SAM" id="SignalP"/>
    </source>
</evidence>
<evidence type="ECO:0000313" key="3">
    <source>
        <dbReference type="Proteomes" id="UP001054889"/>
    </source>
</evidence>
<organism evidence="2 3">
    <name type="scientific">Eleusine coracana subsp. coracana</name>
    <dbReference type="NCBI Taxonomy" id="191504"/>
    <lineage>
        <taxon>Eukaryota</taxon>
        <taxon>Viridiplantae</taxon>
        <taxon>Streptophyta</taxon>
        <taxon>Embryophyta</taxon>
        <taxon>Tracheophyta</taxon>
        <taxon>Spermatophyta</taxon>
        <taxon>Magnoliopsida</taxon>
        <taxon>Liliopsida</taxon>
        <taxon>Poales</taxon>
        <taxon>Poaceae</taxon>
        <taxon>PACMAD clade</taxon>
        <taxon>Chloridoideae</taxon>
        <taxon>Cynodonteae</taxon>
        <taxon>Eleusininae</taxon>
        <taxon>Eleusine</taxon>
    </lineage>
</organism>
<reference evidence="2" key="2">
    <citation type="submission" date="2021-12" db="EMBL/GenBank/DDBJ databases">
        <title>Resequencing data analysis of finger millet.</title>
        <authorList>
            <person name="Hatakeyama M."/>
            <person name="Aluri S."/>
            <person name="Balachadran M.T."/>
            <person name="Sivarajan S.R."/>
            <person name="Poveda L."/>
            <person name="Shimizu-Inatsugi R."/>
            <person name="Schlapbach R."/>
            <person name="Sreeman S.M."/>
            <person name="Shimizu K.K."/>
        </authorList>
    </citation>
    <scope>NUCLEOTIDE SEQUENCE</scope>
</reference>
<reference evidence="2" key="1">
    <citation type="journal article" date="2018" name="DNA Res.">
        <title>Multiple hybrid de novo genome assembly of finger millet, an orphan allotetraploid crop.</title>
        <authorList>
            <person name="Hatakeyama M."/>
            <person name="Aluri S."/>
            <person name="Balachadran M.T."/>
            <person name="Sivarajan S.R."/>
            <person name="Patrignani A."/>
            <person name="Gruter S."/>
            <person name="Poveda L."/>
            <person name="Shimizu-Inatsugi R."/>
            <person name="Baeten J."/>
            <person name="Francoijs K.J."/>
            <person name="Nataraja K.N."/>
            <person name="Reddy Y.A.N."/>
            <person name="Phadnis S."/>
            <person name="Ravikumar R.L."/>
            <person name="Schlapbach R."/>
            <person name="Sreeman S.M."/>
            <person name="Shimizu K.K."/>
        </authorList>
    </citation>
    <scope>NUCLEOTIDE SEQUENCE</scope>
</reference>
<feature type="chain" id="PRO_5043674788" description="Secreted protein" evidence="1">
    <location>
        <begin position="25"/>
        <end position="101"/>
    </location>
</feature>
<comment type="caution">
    <text evidence="2">The sequence shown here is derived from an EMBL/GenBank/DDBJ whole genome shotgun (WGS) entry which is preliminary data.</text>
</comment>
<name>A0AAV5FWS9_ELECO</name>
<gene>
    <name evidence="2" type="primary">gb28429</name>
    <name evidence="2" type="ORF">PR202_gb28429</name>
</gene>
<proteinExistence type="predicted"/>
<feature type="signal peptide" evidence="1">
    <location>
        <begin position="1"/>
        <end position="24"/>
    </location>
</feature>
<evidence type="ECO:0008006" key="4">
    <source>
        <dbReference type="Google" id="ProtNLM"/>
    </source>
</evidence>
<dbReference type="Proteomes" id="UP001054889">
    <property type="component" value="Unassembled WGS sequence"/>
</dbReference>
<dbReference type="EMBL" id="BQKI01000097">
    <property type="protein sequence ID" value="GJN39318.1"/>
    <property type="molecule type" value="Genomic_DNA"/>
</dbReference>
<keyword evidence="1" id="KW-0732">Signal</keyword>
<protein>
    <recommendedName>
        <fullName evidence="4">Secreted protein</fullName>
    </recommendedName>
</protein>
<accession>A0AAV5FWS9</accession>
<sequence length="101" mass="11286">MAKSGRLILVKSVLAAIPIYSLMADNLPSWALKQIEAIQRRFCQFGVNAQSPAHRANSCKEAGSEGTHHQGASFVYWKERSSGSCHADRFNHSRPQPQHWP</sequence>